<evidence type="ECO:0000259" key="1">
    <source>
        <dbReference type="SMART" id="SM00849"/>
    </source>
</evidence>
<dbReference type="PANTHER" id="PTHR47619">
    <property type="entry name" value="METALLO-HYDROLASE YYCJ-RELATED"/>
    <property type="match status" value="1"/>
</dbReference>
<sequence length="253" mass="27638">MRFSSIGSGSRGNGTLIEKHNTCLLVDCGFSVKQTVRRMARLAQSPEAISAIVVTHEHGDHINGVAVMARRYQIPVWATHGTAMQFVPGELPELNIFSSHECFTIGDLEISPFPVPHDAREPSQFVFSDGAHSLGLLTDVGSTTPHIETSLSGCDALLLESNYDVDMLAQSEYPASLKARISSTRGHFSNRQAASLLRQLDCSRLQHFVAAHLSEQNNSPEIVRQMLAAALDCGSEWIAIADQESGLEWRQLA</sequence>
<dbReference type="InterPro" id="IPR052533">
    <property type="entry name" value="WalJ/YycJ-like"/>
</dbReference>
<accession>A0A3B0ZW65</accession>
<dbReference type="InterPro" id="IPR001279">
    <property type="entry name" value="Metallo-B-lactamas"/>
</dbReference>
<proteinExistence type="predicted"/>
<evidence type="ECO:0000313" key="2">
    <source>
        <dbReference type="EMBL" id="VAW85694.1"/>
    </source>
</evidence>
<reference evidence="2" key="1">
    <citation type="submission" date="2018-06" db="EMBL/GenBank/DDBJ databases">
        <authorList>
            <person name="Zhirakovskaya E."/>
        </authorList>
    </citation>
    <scope>NUCLEOTIDE SEQUENCE</scope>
</reference>
<feature type="domain" description="Metallo-beta-lactamase" evidence="1">
    <location>
        <begin position="11"/>
        <end position="187"/>
    </location>
</feature>
<dbReference type="AlphaFoldDB" id="A0A3B0ZW65"/>
<organism evidence="2">
    <name type="scientific">hydrothermal vent metagenome</name>
    <dbReference type="NCBI Taxonomy" id="652676"/>
    <lineage>
        <taxon>unclassified sequences</taxon>
        <taxon>metagenomes</taxon>
        <taxon>ecological metagenomes</taxon>
    </lineage>
</organism>
<dbReference type="Pfam" id="PF12706">
    <property type="entry name" value="Lactamase_B_2"/>
    <property type="match status" value="1"/>
</dbReference>
<dbReference type="EMBL" id="UOFQ01000028">
    <property type="protein sequence ID" value="VAW85694.1"/>
    <property type="molecule type" value="Genomic_DNA"/>
</dbReference>
<dbReference type="PANTHER" id="PTHR47619:SF1">
    <property type="entry name" value="EXODEOXYRIBONUCLEASE WALJ"/>
    <property type="match status" value="1"/>
</dbReference>
<dbReference type="InterPro" id="IPR036866">
    <property type="entry name" value="RibonucZ/Hydroxyglut_hydro"/>
</dbReference>
<name>A0A3B0ZW65_9ZZZZ</name>
<dbReference type="SMART" id="SM00849">
    <property type="entry name" value="Lactamase_B"/>
    <property type="match status" value="1"/>
</dbReference>
<dbReference type="SUPFAM" id="SSF56281">
    <property type="entry name" value="Metallo-hydrolase/oxidoreductase"/>
    <property type="match status" value="1"/>
</dbReference>
<dbReference type="Gene3D" id="3.60.15.10">
    <property type="entry name" value="Ribonuclease Z/Hydroxyacylglutathione hydrolase-like"/>
    <property type="match status" value="1"/>
</dbReference>
<dbReference type="GO" id="GO:0016787">
    <property type="term" value="F:hydrolase activity"/>
    <property type="evidence" value="ECO:0007669"/>
    <property type="project" value="UniProtKB-KW"/>
</dbReference>
<keyword evidence="2" id="KW-0378">Hydrolase</keyword>
<gene>
    <name evidence="2" type="ORF">MNBD_GAMMA17-963</name>
</gene>
<protein>
    <submittedName>
        <fullName evidence="2">Metal-dependent hydrolases of the beta-lactamase superfamily I</fullName>
    </submittedName>
</protein>